<dbReference type="PANTHER" id="PTHR37165">
    <property type="entry name" value="PEPTIDASE U56 FAMILY"/>
    <property type="match status" value="1"/>
</dbReference>
<comment type="subcellular location">
    <subcellularLocation>
        <location evidence="1">Encapsulin nanocompartment</location>
    </subcellularLocation>
</comment>
<gene>
    <name evidence="4" type="ordered locus">SULAZ_1062</name>
</gene>
<sequence length="278" mass="31140">MEFLKREEAPLTAADWERLDKIVIETVKKNLVGRRFIELSGPYDAGVQFVPQDTIESGNNGACGLFGESDCGVVKVKERKFLPIPIIYKDFKIHWRDIETAKKLGVPVDFSVAAVAASDVALAEDKLIFHGDKETGFEGLLNVKGRNICKIKDWSKEGEAFSNILEAVVKLNESGFYSNFALVLNPKDYASLHRLYGNSGVLEIEHIKKLFDVGVFTTPVVPQNKAVLVATGIENMDIFVSQDVITAYVNYESMDHYFRVFEIVALRIKRPESVCTIE</sequence>
<evidence type="ECO:0000313" key="5">
    <source>
        <dbReference type="Proteomes" id="UP000001369"/>
    </source>
</evidence>
<dbReference type="PANTHER" id="PTHR37165:SF1">
    <property type="entry name" value="TYPE 1 ENCAPSULIN SHELL PROTEIN"/>
    <property type="match status" value="1"/>
</dbReference>
<dbReference type="GO" id="GO:0140737">
    <property type="term" value="C:encapsulin nanocompartment"/>
    <property type="evidence" value="ECO:0007669"/>
    <property type="project" value="UniProtKB-SubCell"/>
</dbReference>
<reference evidence="4 5" key="1">
    <citation type="journal article" date="2009" name="J. Bacteriol.">
        <title>Complete and draft genome sequences of six members of the Aquificales.</title>
        <authorList>
            <person name="Reysenbach A.L."/>
            <person name="Hamamura N."/>
            <person name="Podar M."/>
            <person name="Griffiths E."/>
            <person name="Ferreira S."/>
            <person name="Hochstein R."/>
            <person name="Heidelberg J."/>
            <person name="Johnson J."/>
            <person name="Mead D."/>
            <person name="Pohorille A."/>
            <person name="Sarmiento M."/>
            <person name="Schweighofer K."/>
            <person name="Seshadri R."/>
            <person name="Voytek M.A."/>
        </authorList>
    </citation>
    <scope>NUCLEOTIDE SEQUENCE [LARGE SCALE GENOMIC DNA]</scope>
    <source>
        <strain evidence="5">Az-Fu1 / DSM 15241 / OCM 825</strain>
    </source>
</reference>
<dbReference type="InterPro" id="IPR007544">
    <property type="entry name" value="ENCAP"/>
</dbReference>
<dbReference type="SUPFAM" id="SSF56563">
    <property type="entry name" value="Major capsid protein gp5"/>
    <property type="match status" value="1"/>
</dbReference>
<dbReference type="Proteomes" id="UP000001369">
    <property type="component" value="Chromosome"/>
</dbReference>
<evidence type="ECO:0000256" key="2">
    <source>
        <dbReference type="ARBA" id="ARBA00033743"/>
    </source>
</evidence>
<keyword evidence="5" id="KW-1185">Reference proteome</keyword>
<proteinExistence type="inferred from homology"/>
<organism evidence="4 5">
    <name type="scientific">Sulfurihydrogenibium azorense (strain DSM 15241 / OCM 825 / Az-Fu1)</name>
    <dbReference type="NCBI Taxonomy" id="204536"/>
    <lineage>
        <taxon>Bacteria</taxon>
        <taxon>Pseudomonadati</taxon>
        <taxon>Aquificota</taxon>
        <taxon>Aquificia</taxon>
        <taxon>Aquificales</taxon>
        <taxon>Hydrogenothermaceae</taxon>
        <taxon>Sulfurihydrogenibium</taxon>
    </lineage>
</organism>
<name>C1DV98_SULAA</name>
<evidence type="ECO:0000313" key="4">
    <source>
        <dbReference type="EMBL" id="ACN98568.1"/>
    </source>
</evidence>
<accession>C1DV98</accession>
<protein>
    <submittedName>
        <fullName evidence="4">Linocin_M18 bacteriocin protein</fullName>
    </submittedName>
</protein>
<evidence type="ECO:0000256" key="1">
    <source>
        <dbReference type="ARBA" id="ARBA00033738"/>
    </source>
</evidence>
<evidence type="ECO:0000256" key="3">
    <source>
        <dbReference type="ARBA" id="ARBA00033787"/>
    </source>
</evidence>
<dbReference type="OrthoDB" id="2922at2"/>
<dbReference type="Gene3D" id="3.30.2320.10">
    <property type="entry name" value="hypothetical protein PF0899 domain"/>
    <property type="match status" value="1"/>
</dbReference>
<dbReference type="eggNOG" id="COG1659">
    <property type="taxonomic scope" value="Bacteria"/>
</dbReference>
<comment type="similarity">
    <text evidence="2">Belongs to the encapsulin family. Family 1 subfamily.</text>
</comment>
<dbReference type="InterPro" id="IPR051429">
    <property type="entry name" value="Encapsulin_nc"/>
</dbReference>
<dbReference type="STRING" id="204536.SULAZ_1062"/>
<dbReference type="NCBIfam" id="NF041155">
    <property type="entry name" value="encap_f1"/>
    <property type="match status" value="1"/>
</dbReference>
<keyword evidence="3" id="KW-1284">Encapsulin nanocompartment</keyword>
<dbReference type="EMBL" id="CP001229">
    <property type="protein sequence ID" value="ACN98568.1"/>
    <property type="molecule type" value="Genomic_DNA"/>
</dbReference>
<dbReference type="RefSeq" id="WP_012673891.1">
    <property type="nucleotide sequence ID" value="NC_012438.1"/>
</dbReference>
<dbReference type="KEGG" id="saf:SULAZ_1062"/>
<dbReference type="HOGENOM" id="CLU_089875_0_0_0"/>
<dbReference type="AlphaFoldDB" id="C1DV98"/>
<dbReference type="PIRSF" id="PIRSF019254">
    <property type="entry name" value="CFP29"/>
    <property type="match status" value="1"/>
</dbReference>
<dbReference type="Gene3D" id="3.30.2400.30">
    <property type="match status" value="1"/>
</dbReference>
<dbReference type="Pfam" id="PF04454">
    <property type="entry name" value="Linocin_M18"/>
    <property type="match status" value="1"/>
</dbReference>